<reference evidence="1 2" key="2">
    <citation type="journal article" date="2022" name="Mol. Ecol. Resour.">
        <title>The genomes of chicory, endive, great burdock and yacon provide insights into Asteraceae paleo-polyploidization history and plant inulin production.</title>
        <authorList>
            <person name="Fan W."/>
            <person name="Wang S."/>
            <person name="Wang H."/>
            <person name="Wang A."/>
            <person name="Jiang F."/>
            <person name="Liu H."/>
            <person name="Zhao H."/>
            <person name="Xu D."/>
            <person name="Zhang Y."/>
        </authorList>
    </citation>
    <scope>NUCLEOTIDE SEQUENCE [LARGE SCALE GENOMIC DNA]</scope>
    <source>
        <strain evidence="2">cv. Niubang</strain>
    </source>
</reference>
<proteinExistence type="predicted"/>
<organism evidence="1 2">
    <name type="scientific">Arctium lappa</name>
    <name type="common">Greater burdock</name>
    <name type="synonym">Lappa major</name>
    <dbReference type="NCBI Taxonomy" id="4217"/>
    <lineage>
        <taxon>Eukaryota</taxon>
        <taxon>Viridiplantae</taxon>
        <taxon>Streptophyta</taxon>
        <taxon>Embryophyta</taxon>
        <taxon>Tracheophyta</taxon>
        <taxon>Spermatophyta</taxon>
        <taxon>Magnoliopsida</taxon>
        <taxon>eudicotyledons</taxon>
        <taxon>Gunneridae</taxon>
        <taxon>Pentapetalae</taxon>
        <taxon>asterids</taxon>
        <taxon>campanulids</taxon>
        <taxon>Asterales</taxon>
        <taxon>Asteraceae</taxon>
        <taxon>Carduoideae</taxon>
        <taxon>Cardueae</taxon>
        <taxon>Arctiinae</taxon>
        <taxon>Arctium</taxon>
    </lineage>
</organism>
<evidence type="ECO:0000313" key="1">
    <source>
        <dbReference type="EMBL" id="KAI3746813.1"/>
    </source>
</evidence>
<sequence length="103" mass="11581">MKLGSSVDELECITGKTSLNFSEFLEFYGTIAITEEKEGNDESDSDLLKAFEVFDRNRDGFICDEELQEVLSTLGLWDYDGGMDVKSMMPIVTVFSISKSSRK</sequence>
<evidence type="ECO:0000313" key="2">
    <source>
        <dbReference type="Proteomes" id="UP001055879"/>
    </source>
</evidence>
<comment type="caution">
    <text evidence="1">The sequence shown here is derived from an EMBL/GenBank/DDBJ whole genome shotgun (WGS) entry which is preliminary data.</text>
</comment>
<reference evidence="2" key="1">
    <citation type="journal article" date="2022" name="Mol. Ecol. Resour.">
        <title>The genomes of chicory, endive, great burdock and yacon provide insights into Asteraceae palaeo-polyploidization history and plant inulin production.</title>
        <authorList>
            <person name="Fan W."/>
            <person name="Wang S."/>
            <person name="Wang H."/>
            <person name="Wang A."/>
            <person name="Jiang F."/>
            <person name="Liu H."/>
            <person name="Zhao H."/>
            <person name="Xu D."/>
            <person name="Zhang Y."/>
        </authorList>
    </citation>
    <scope>NUCLEOTIDE SEQUENCE [LARGE SCALE GENOMIC DNA]</scope>
    <source>
        <strain evidence="2">cv. Niubang</strain>
    </source>
</reference>
<keyword evidence="2" id="KW-1185">Reference proteome</keyword>
<dbReference type="Proteomes" id="UP001055879">
    <property type="component" value="Linkage Group LG03"/>
</dbReference>
<protein>
    <submittedName>
        <fullName evidence="1">Uncharacterized protein</fullName>
    </submittedName>
</protein>
<name>A0ACB9DJI7_ARCLA</name>
<dbReference type="EMBL" id="CM042049">
    <property type="protein sequence ID" value="KAI3746813.1"/>
    <property type="molecule type" value="Genomic_DNA"/>
</dbReference>
<accession>A0ACB9DJI7</accession>
<gene>
    <name evidence="1" type="ORF">L6452_09254</name>
</gene>